<dbReference type="GO" id="GO:0004519">
    <property type="term" value="F:endonuclease activity"/>
    <property type="evidence" value="ECO:0007669"/>
    <property type="project" value="UniProtKB-KW"/>
</dbReference>
<organism evidence="2 3">
    <name type="scientific">Sphingomonas adhaesiva</name>
    <dbReference type="NCBI Taxonomy" id="28212"/>
    <lineage>
        <taxon>Bacteria</taxon>
        <taxon>Pseudomonadati</taxon>
        <taxon>Pseudomonadota</taxon>
        <taxon>Alphaproteobacteria</taxon>
        <taxon>Sphingomonadales</taxon>
        <taxon>Sphingomonadaceae</taxon>
        <taxon>Sphingomonas</taxon>
    </lineage>
</organism>
<dbReference type="Gene3D" id="3.40.960.10">
    <property type="entry name" value="VSR Endonuclease"/>
    <property type="match status" value="1"/>
</dbReference>
<reference evidence="2 3" key="1">
    <citation type="submission" date="2017-09" db="EMBL/GenBank/DDBJ databases">
        <title>Sphingomonas adhaesiva DSM 7418, whole genome shotgun sequence.</title>
        <authorList>
            <person name="Feng G."/>
            <person name="Zhu H."/>
        </authorList>
    </citation>
    <scope>NUCLEOTIDE SEQUENCE [LARGE SCALE GENOMIC DNA]</scope>
    <source>
        <strain evidence="2 3">DSM 7418</strain>
    </source>
</reference>
<evidence type="ECO:0000313" key="3">
    <source>
        <dbReference type="Proteomes" id="UP000218323"/>
    </source>
</evidence>
<sequence length="130" mass="14318">MRGNAEGLTKRQLLPPDAVVRSRALRRGAGEPERLLWRALRSVLPQAQFRRQVPFGPYHVDFCSHAARLVVEVDGDDHAAKQQGDAVRTSFLHDEGYDVIRFGNADVMANLDGVLAAIAARIAHKKGGRP</sequence>
<keyword evidence="2" id="KW-0540">Nuclease</keyword>
<dbReference type="InterPro" id="IPR011335">
    <property type="entry name" value="Restrct_endonuc-II-like"/>
</dbReference>
<dbReference type="EMBL" id="NWVC01000004">
    <property type="protein sequence ID" value="PCG14361.1"/>
    <property type="molecule type" value="Genomic_DNA"/>
</dbReference>
<name>A0A2A4I6Y8_9SPHN</name>
<dbReference type="SUPFAM" id="SSF52980">
    <property type="entry name" value="Restriction endonuclease-like"/>
    <property type="match status" value="1"/>
</dbReference>
<evidence type="ECO:0000259" key="1">
    <source>
        <dbReference type="Pfam" id="PF04480"/>
    </source>
</evidence>
<keyword evidence="2" id="KW-0255">Endonuclease</keyword>
<keyword evidence="3" id="KW-1185">Reference proteome</keyword>
<dbReference type="Pfam" id="PF04480">
    <property type="entry name" value="DUF559"/>
    <property type="match status" value="1"/>
</dbReference>
<dbReference type="PANTHER" id="PTHR38590">
    <property type="entry name" value="BLL0828 PROTEIN"/>
    <property type="match status" value="1"/>
</dbReference>
<dbReference type="InterPro" id="IPR007569">
    <property type="entry name" value="DUF559"/>
</dbReference>
<proteinExistence type="predicted"/>
<dbReference type="AlphaFoldDB" id="A0A2A4I6Y8"/>
<dbReference type="Proteomes" id="UP000218323">
    <property type="component" value="Unassembled WGS sequence"/>
</dbReference>
<dbReference type="InterPro" id="IPR047216">
    <property type="entry name" value="Endonuclease_DUF559_bact"/>
</dbReference>
<gene>
    <name evidence="2" type="ORF">COA07_10320</name>
</gene>
<protein>
    <submittedName>
        <fullName evidence="2">Endonuclease domain-containing protein</fullName>
    </submittedName>
</protein>
<comment type="caution">
    <text evidence="2">The sequence shown here is derived from an EMBL/GenBank/DDBJ whole genome shotgun (WGS) entry which is preliminary data.</text>
</comment>
<dbReference type="PANTHER" id="PTHR38590:SF1">
    <property type="entry name" value="BLL0828 PROTEIN"/>
    <property type="match status" value="1"/>
</dbReference>
<evidence type="ECO:0000313" key="2">
    <source>
        <dbReference type="EMBL" id="PCG14361.1"/>
    </source>
</evidence>
<feature type="domain" description="DUF559" evidence="1">
    <location>
        <begin position="21"/>
        <end position="122"/>
    </location>
</feature>
<dbReference type="RefSeq" id="WP_066711704.1">
    <property type="nucleotide sequence ID" value="NZ_NWVC01000004.1"/>
</dbReference>
<keyword evidence="2" id="KW-0378">Hydrolase</keyword>
<accession>A0A2A4I6Y8</accession>
<dbReference type="CDD" id="cd01038">
    <property type="entry name" value="Endonuclease_DUF559"/>
    <property type="match status" value="1"/>
</dbReference>